<gene>
    <name evidence="7" type="ORF">WJX84_002228</name>
</gene>
<sequence>MGEETDKEKQLSTSELFLRMPDAVMEPDVLSVLRTYVREDGGKPKTAVEELSESFVGYAHMASLVCKWLQQSEDPSRTPGAEATPQDEAFFLKGVIQERFDPEKLDSVLRSKEHTPAWVGGLTSDRIGRQLIYDLSGVHRNSLMLNFAVQKILADGHDQEVASIGSNLAGYFGVYHRTVATRLKKAVGATVKELEALTSELKESVCQGEHTYVHAQHLLSHLSRTANGSIFRRISQDLESHAARLHEGAVWRLQPSFQQQSSMEEPNSQAVACIVAEILANPTEKKYQGSFPAAPVEQLANLYNSSNPPSFFPARHPKVLSILLKALFSAQAISNQKQRETIISILSKIVSAQDDRPSGGDLDLSRTQETAISINAALELCSEAVKGKSMSPAAQEAAEQLGGVFGLRLAHIPLVMITDPHLAKPFFDEPKSPLYDPSV</sequence>
<keyword evidence="5" id="KW-0804">Transcription</keyword>
<keyword evidence="3" id="KW-0678">Repressor</keyword>
<keyword evidence="6" id="KW-0539">Nucleus</keyword>
<evidence type="ECO:0000256" key="1">
    <source>
        <dbReference type="ARBA" id="ARBA00004123"/>
    </source>
</evidence>
<dbReference type="GO" id="GO:0003723">
    <property type="term" value="F:RNA binding"/>
    <property type="evidence" value="ECO:0007669"/>
    <property type="project" value="TreeGrafter"/>
</dbReference>
<organism evidence="7 8">
    <name type="scientific">Apatococcus fuscideae</name>
    <dbReference type="NCBI Taxonomy" id="2026836"/>
    <lineage>
        <taxon>Eukaryota</taxon>
        <taxon>Viridiplantae</taxon>
        <taxon>Chlorophyta</taxon>
        <taxon>core chlorophytes</taxon>
        <taxon>Trebouxiophyceae</taxon>
        <taxon>Chlorellales</taxon>
        <taxon>Chlorellaceae</taxon>
        <taxon>Apatococcus</taxon>
    </lineage>
</organism>
<dbReference type="InterPro" id="IPR006942">
    <property type="entry name" value="TH1"/>
</dbReference>
<proteinExistence type="inferred from homology"/>
<evidence type="ECO:0000313" key="8">
    <source>
        <dbReference type="Proteomes" id="UP001485043"/>
    </source>
</evidence>
<evidence type="ECO:0000256" key="5">
    <source>
        <dbReference type="ARBA" id="ARBA00023163"/>
    </source>
</evidence>
<protein>
    <submittedName>
        <fullName evidence="7">Uncharacterized protein</fullName>
    </submittedName>
</protein>
<evidence type="ECO:0000256" key="4">
    <source>
        <dbReference type="ARBA" id="ARBA00023015"/>
    </source>
</evidence>
<dbReference type="Pfam" id="PF04858">
    <property type="entry name" value="TH1"/>
    <property type="match status" value="1"/>
</dbReference>
<dbReference type="Proteomes" id="UP001485043">
    <property type="component" value="Unassembled WGS sequence"/>
</dbReference>
<evidence type="ECO:0000256" key="3">
    <source>
        <dbReference type="ARBA" id="ARBA00022491"/>
    </source>
</evidence>
<evidence type="ECO:0000313" key="7">
    <source>
        <dbReference type="EMBL" id="KAK9864357.1"/>
    </source>
</evidence>
<dbReference type="GO" id="GO:0034244">
    <property type="term" value="P:negative regulation of transcription elongation by RNA polymerase II"/>
    <property type="evidence" value="ECO:0007669"/>
    <property type="project" value="TreeGrafter"/>
</dbReference>
<comment type="similarity">
    <text evidence="2">Belongs to the NELF-D family.</text>
</comment>
<dbReference type="PANTHER" id="PTHR12144">
    <property type="entry name" value="NEGATIVE ELONGATION FACTOR D"/>
    <property type="match status" value="1"/>
</dbReference>
<evidence type="ECO:0000256" key="2">
    <source>
        <dbReference type="ARBA" id="ARBA00005726"/>
    </source>
</evidence>
<evidence type="ECO:0000256" key="6">
    <source>
        <dbReference type="ARBA" id="ARBA00023242"/>
    </source>
</evidence>
<comment type="caution">
    <text evidence="7">The sequence shown here is derived from an EMBL/GenBank/DDBJ whole genome shotgun (WGS) entry which is preliminary data.</text>
</comment>
<name>A0AAW1T3P8_9CHLO</name>
<reference evidence="7 8" key="1">
    <citation type="journal article" date="2024" name="Nat. Commun.">
        <title>Phylogenomics reveals the evolutionary origins of lichenization in chlorophyte algae.</title>
        <authorList>
            <person name="Puginier C."/>
            <person name="Libourel C."/>
            <person name="Otte J."/>
            <person name="Skaloud P."/>
            <person name="Haon M."/>
            <person name="Grisel S."/>
            <person name="Petersen M."/>
            <person name="Berrin J.G."/>
            <person name="Delaux P.M."/>
            <person name="Dal Grande F."/>
            <person name="Keller J."/>
        </authorList>
    </citation>
    <scope>NUCLEOTIDE SEQUENCE [LARGE SCALE GENOMIC DNA]</scope>
    <source>
        <strain evidence="7 8">SAG 2523</strain>
    </source>
</reference>
<comment type="subcellular location">
    <subcellularLocation>
        <location evidence="1">Nucleus</location>
    </subcellularLocation>
</comment>
<dbReference type="AlphaFoldDB" id="A0AAW1T3P8"/>
<dbReference type="GO" id="GO:0032021">
    <property type="term" value="C:NELF complex"/>
    <property type="evidence" value="ECO:0007669"/>
    <property type="project" value="TreeGrafter"/>
</dbReference>
<keyword evidence="4" id="KW-0805">Transcription regulation</keyword>
<keyword evidence="8" id="KW-1185">Reference proteome</keyword>
<dbReference type="PANTHER" id="PTHR12144:SF0">
    <property type="entry name" value="NEGATIVE ELONGATION FACTOR C_D"/>
    <property type="match status" value="1"/>
</dbReference>
<accession>A0AAW1T3P8</accession>
<dbReference type="EMBL" id="JALJOV010000363">
    <property type="protein sequence ID" value="KAK9864357.1"/>
    <property type="molecule type" value="Genomic_DNA"/>
</dbReference>